<keyword evidence="4" id="KW-1185">Reference proteome</keyword>
<dbReference type="SUPFAM" id="SSF52833">
    <property type="entry name" value="Thioredoxin-like"/>
    <property type="match status" value="1"/>
</dbReference>
<dbReference type="PANTHER" id="PTHR30041">
    <property type="entry name" value="ARSENATE REDUCTASE"/>
    <property type="match status" value="1"/>
</dbReference>
<dbReference type="InterPro" id="IPR006660">
    <property type="entry name" value="Arsenate_reductase-like"/>
</dbReference>
<organism evidence="3 4">
    <name type="scientific">Loktanella gaetbuli</name>
    <dbReference type="NCBI Taxonomy" id="2881335"/>
    <lineage>
        <taxon>Bacteria</taxon>
        <taxon>Pseudomonadati</taxon>
        <taxon>Pseudomonadota</taxon>
        <taxon>Alphaproteobacteria</taxon>
        <taxon>Rhodobacterales</taxon>
        <taxon>Roseobacteraceae</taxon>
        <taxon>Loktanella</taxon>
    </lineage>
</organism>
<dbReference type="PROSITE" id="PS51353">
    <property type="entry name" value="ARSC"/>
    <property type="match status" value="1"/>
</dbReference>
<evidence type="ECO:0000313" key="3">
    <source>
        <dbReference type="EMBL" id="MCB5198723.1"/>
    </source>
</evidence>
<proteinExistence type="inferred from homology"/>
<evidence type="ECO:0000313" key="4">
    <source>
        <dbReference type="Proteomes" id="UP001138961"/>
    </source>
</evidence>
<evidence type="ECO:0000256" key="1">
    <source>
        <dbReference type="ARBA" id="ARBA00007198"/>
    </source>
</evidence>
<accession>A0ABS8BSK7</accession>
<dbReference type="PANTHER" id="PTHR30041:SF8">
    <property type="entry name" value="PROTEIN YFFB"/>
    <property type="match status" value="1"/>
</dbReference>
<name>A0ABS8BSK7_9RHOB</name>
<dbReference type="Pfam" id="PF03960">
    <property type="entry name" value="ArsC"/>
    <property type="match status" value="1"/>
</dbReference>
<comment type="caution">
    <text evidence="3">The sequence shown here is derived from an EMBL/GenBank/DDBJ whole genome shotgun (WGS) entry which is preliminary data.</text>
</comment>
<protein>
    <submittedName>
        <fullName evidence="3">Arsenate reductase</fullName>
    </submittedName>
</protein>
<dbReference type="EMBL" id="JAJATZ010000002">
    <property type="protein sequence ID" value="MCB5198723.1"/>
    <property type="molecule type" value="Genomic_DNA"/>
</dbReference>
<comment type="similarity">
    <text evidence="1 2">Belongs to the ArsC family.</text>
</comment>
<dbReference type="RefSeq" id="WP_226747613.1">
    <property type="nucleotide sequence ID" value="NZ_JAJATZ010000002.1"/>
</dbReference>
<dbReference type="Gene3D" id="3.40.30.10">
    <property type="entry name" value="Glutaredoxin"/>
    <property type="match status" value="1"/>
</dbReference>
<dbReference type="InterPro" id="IPR036249">
    <property type="entry name" value="Thioredoxin-like_sf"/>
</dbReference>
<evidence type="ECO:0000256" key="2">
    <source>
        <dbReference type="PROSITE-ProRule" id="PRU01282"/>
    </source>
</evidence>
<reference evidence="3" key="1">
    <citation type="submission" date="2021-10" db="EMBL/GenBank/DDBJ databases">
        <title>Loktanella gaetbuli sp. nov., isolated from a tidal flat.</title>
        <authorList>
            <person name="Park S."/>
            <person name="Yoon J.-H."/>
        </authorList>
    </citation>
    <scope>NUCLEOTIDE SEQUENCE</scope>
    <source>
        <strain evidence="3">TSTF-M6</strain>
    </source>
</reference>
<sequence length="113" mass="12212">MRIFSLKTCDTCRKAIKALRAAGHDPVVIDVRADGIAEADLTALIDRFGDDLINRSSATWRQLSDTERAAAPHALLPAHPTLMKRPVIQNGDVWTLGWKADAQAAHLGQTSGA</sequence>
<dbReference type="Proteomes" id="UP001138961">
    <property type="component" value="Unassembled WGS sequence"/>
</dbReference>
<gene>
    <name evidence="3" type="ORF">LGQ03_05675</name>
</gene>